<dbReference type="Proteomes" id="UP000236340">
    <property type="component" value="Unassembled WGS sequence"/>
</dbReference>
<name>A0A2K2H955_9BACT</name>
<reference evidence="1 2" key="1">
    <citation type="journal article" date="2018" name="Genome Announc.">
        <title>Genome Sequence of Geothermobacter sp. HR-1 Iron Reducer from the Loihi Seamount.</title>
        <authorList>
            <person name="Smith H."/>
            <person name="Abuyen K."/>
            <person name="Tremblay J."/>
            <person name="Savalia P."/>
            <person name="Perez-Rodriguez I."/>
            <person name="Emerson D."/>
            <person name="Tully B."/>
            <person name="Amend J."/>
        </authorList>
    </citation>
    <scope>NUCLEOTIDE SEQUENCE [LARGE SCALE GENOMIC DNA]</scope>
    <source>
        <strain evidence="1 2">HR-1</strain>
    </source>
</reference>
<dbReference type="RefSeq" id="WP_103115692.1">
    <property type="nucleotide sequence ID" value="NZ_PPFX01000022.1"/>
</dbReference>
<protein>
    <submittedName>
        <fullName evidence="1">Uncharacterized protein</fullName>
    </submittedName>
</protein>
<sequence length="187" mass="20266">MDKQQKEALMDELLVFMNEEIESSGNIINVVRFDFNDQGEDAINYMNKAGLSYEQLLPVLNTCFSRKYITQKVIGAGKYGAAQLTEEGQGRAISVEAAKHALPKQQGSNGVVIGELHAYAPAQIGNNNTQNIENVFTTIIEKIDQADASDAEKQEAKSRLRAFLEHPLTNTALGLSPAVIQALGGAG</sequence>
<organism evidence="1 2">
    <name type="scientific">Geothermobacter hydrogeniphilus</name>
    <dbReference type="NCBI Taxonomy" id="1969733"/>
    <lineage>
        <taxon>Bacteria</taxon>
        <taxon>Pseudomonadati</taxon>
        <taxon>Thermodesulfobacteriota</taxon>
        <taxon>Desulfuromonadia</taxon>
        <taxon>Desulfuromonadales</taxon>
        <taxon>Geothermobacteraceae</taxon>
        <taxon>Geothermobacter</taxon>
    </lineage>
</organism>
<dbReference type="EMBL" id="PPFX01000022">
    <property type="protein sequence ID" value="PNU19848.1"/>
    <property type="molecule type" value="Genomic_DNA"/>
</dbReference>
<proteinExistence type="predicted"/>
<dbReference type="OrthoDB" id="6555988at2"/>
<evidence type="ECO:0000313" key="2">
    <source>
        <dbReference type="Proteomes" id="UP000236340"/>
    </source>
</evidence>
<accession>A0A2K2H955</accession>
<evidence type="ECO:0000313" key="1">
    <source>
        <dbReference type="EMBL" id="PNU19848.1"/>
    </source>
</evidence>
<dbReference type="AlphaFoldDB" id="A0A2K2H955"/>
<gene>
    <name evidence="1" type="ORF">C2E25_10475</name>
</gene>
<comment type="caution">
    <text evidence="1">The sequence shown here is derived from an EMBL/GenBank/DDBJ whole genome shotgun (WGS) entry which is preliminary data.</text>
</comment>